<reference evidence="1" key="1">
    <citation type="journal article" date="2014" name="Front. Microbiol.">
        <title>High frequency of phylogenetically diverse reductive dehalogenase-homologous genes in deep subseafloor sedimentary metagenomes.</title>
        <authorList>
            <person name="Kawai M."/>
            <person name="Futagami T."/>
            <person name="Toyoda A."/>
            <person name="Takaki Y."/>
            <person name="Nishi S."/>
            <person name="Hori S."/>
            <person name="Arai W."/>
            <person name="Tsubouchi T."/>
            <person name="Morono Y."/>
            <person name="Uchiyama I."/>
            <person name="Ito T."/>
            <person name="Fujiyama A."/>
            <person name="Inagaki F."/>
            <person name="Takami H."/>
        </authorList>
    </citation>
    <scope>NUCLEOTIDE SEQUENCE</scope>
    <source>
        <strain evidence="1">Expedition CK06-06</strain>
    </source>
</reference>
<name>X1RKF9_9ZZZZ</name>
<dbReference type="AlphaFoldDB" id="X1RKF9"/>
<dbReference type="EMBL" id="BARV01037955">
    <property type="protein sequence ID" value="GAI56004.1"/>
    <property type="molecule type" value="Genomic_DNA"/>
</dbReference>
<evidence type="ECO:0000313" key="1">
    <source>
        <dbReference type="EMBL" id="GAI56004.1"/>
    </source>
</evidence>
<organism evidence="1">
    <name type="scientific">marine sediment metagenome</name>
    <dbReference type="NCBI Taxonomy" id="412755"/>
    <lineage>
        <taxon>unclassified sequences</taxon>
        <taxon>metagenomes</taxon>
        <taxon>ecological metagenomes</taxon>
    </lineage>
</organism>
<comment type="caution">
    <text evidence="1">The sequence shown here is derived from an EMBL/GenBank/DDBJ whole genome shotgun (WGS) entry which is preliminary data.</text>
</comment>
<protein>
    <submittedName>
        <fullName evidence="1">Uncharacterized protein</fullName>
    </submittedName>
</protein>
<gene>
    <name evidence="1" type="ORF">S06H3_58601</name>
</gene>
<sequence length="86" mass="9879">SHIVSEKATAVLIVGHLQGNGADWHIRFRKKGNVNDINHDGMETVRANIERHRSSIVALDTDRVIEYKVDDKAWDTLDLAVRAWWF</sequence>
<proteinExistence type="predicted"/>
<feature type="non-terminal residue" evidence="1">
    <location>
        <position position="1"/>
    </location>
</feature>
<accession>X1RKF9</accession>